<evidence type="ECO:0000313" key="1">
    <source>
        <dbReference type="EMBL" id="RCW67371.1"/>
    </source>
</evidence>
<dbReference type="SUPFAM" id="SSF54637">
    <property type="entry name" value="Thioesterase/thiol ester dehydrase-isomerase"/>
    <property type="match status" value="1"/>
</dbReference>
<evidence type="ECO:0000313" key="2">
    <source>
        <dbReference type="Proteomes" id="UP000252884"/>
    </source>
</evidence>
<organism evidence="1 2">
    <name type="scientific">Pseudorhodoferax soli</name>
    <dbReference type="NCBI Taxonomy" id="545864"/>
    <lineage>
        <taxon>Bacteria</taxon>
        <taxon>Pseudomonadati</taxon>
        <taxon>Pseudomonadota</taxon>
        <taxon>Betaproteobacteria</taxon>
        <taxon>Burkholderiales</taxon>
        <taxon>Comamonadaceae</taxon>
    </lineage>
</organism>
<dbReference type="AlphaFoldDB" id="A0A368XH88"/>
<dbReference type="EMBL" id="QPJK01000009">
    <property type="protein sequence ID" value="RCW67371.1"/>
    <property type="molecule type" value="Genomic_DNA"/>
</dbReference>
<sequence>MDAAESMRLYNAVPFMQLLGIRREFSEGGRARLVVDGRQELENPIRAMHGGVVATLLDVVMASAAVSKIGFARTAVTLDMNISYLQPGRGRLTADGEALAIDVDGDTVQCRAEVRDDAGRCVARSMGSFRYLPLPGA</sequence>
<dbReference type="InterPro" id="IPR029069">
    <property type="entry name" value="HotDog_dom_sf"/>
</dbReference>
<dbReference type="InterPro" id="IPR003736">
    <property type="entry name" value="PAAI_dom"/>
</dbReference>
<comment type="caution">
    <text evidence="1">The sequence shown here is derived from an EMBL/GenBank/DDBJ whole genome shotgun (WGS) entry which is preliminary data.</text>
</comment>
<dbReference type="OrthoDB" id="4717506at2"/>
<reference evidence="1 2" key="1">
    <citation type="submission" date="2018-07" db="EMBL/GenBank/DDBJ databases">
        <title>Genomic Encyclopedia of Type Strains, Phase IV (KMG-IV): sequencing the most valuable type-strain genomes for metagenomic binning, comparative biology and taxonomic classification.</title>
        <authorList>
            <person name="Goeker M."/>
        </authorList>
    </citation>
    <scope>NUCLEOTIDE SEQUENCE [LARGE SCALE GENOMIC DNA]</scope>
    <source>
        <strain evidence="1 2">DSM 21634</strain>
    </source>
</reference>
<dbReference type="Pfam" id="PF14539">
    <property type="entry name" value="DUF4442"/>
    <property type="match status" value="1"/>
</dbReference>
<dbReference type="Gene3D" id="3.10.129.10">
    <property type="entry name" value="Hotdog Thioesterase"/>
    <property type="match status" value="1"/>
</dbReference>
<keyword evidence="2" id="KW-1185">Reference proteome</keyword>
<accession>A0A368XH88</accession>
<proteinExistence type="predicted"/>
<dbReference type="Proteomes" id="UP000252884">
    <property type="component" value="Unassembled WGS sequence"/>
</dbReference>
<dbReference type="GO" id="GO:0016790">
    <property type="term" value="F:thiolester hydrolase activity"/>
    <property type="evidence" value="ECO:0007669"/>
    <property type="project" value="UniProtKB-ARBA"/>
</dbReference>
<name>A0A368XH88_9BURK</name>
<dbReference type="CDD" id="cd03443">
    <property type="entry name" value="PaaI_thioesterase"/>
    <property type="match status" value="1"/>
</dbReference>
<dbReference type="InterPro" id="IPR027961">
    <property type="entry name" value="DUF4442"/>
</dbReference>
<dbReference type="RefSeq" id="WP_114470887.1">
    <property type="nucleotide sequence ID" value="NZ_QPJK01000009.1"/>
</dbReference>
<dbReference type="NCBIfam" id="TIGR00369">
    <property type="entry name" value="unchar_dom_1"/>
    <property type="match status" value="1"/>
</dbReference>
<gene>
    <name evidence="1" type="ORF">DES41_10994</name>
</gene>
<protein>
    <submittedName>
        <fullName evidence="1">Uncharacterized protein (TIGR00369 family)</fullName>
    </submittedName>
</protein>